<name>A0A5B7I385_PORTR</name>
<reference evidence="2 3" key="1">
    <citation type="submission" date="2019-05" db="EMBL/GenBank/DDBJ databases">
        <title>Another draft genome of Portunus trituberculatus and its Hox gene families provides insights of decapod evolution.</title>
        <authorList>
            <person name="Jeong J.-H."/>
            <person name="Song I."/>
            <person name="Kim S."/>
            <person name="Choi T."/>
            <person name="Kim D."/>
            <person name="Ryu S."/>
            <person name="Kim W."/>
        </authorList>
    </citation>
    <scope>NUCLEOTIDE SEQUENCE [LARGE SCALE GENOMIC DNA]</scope>
    <source>
        <tissue evidence="2">Muscle</tissue>
    </source>
</reference>
<organism evidence="2 3">
    <name type="scientific">Portunus trituberculatus</name>
    <name type="common">Swimming crab</name>
    <name type="synonym">Neptunus trituberculatus</name>
    <dbReference type="NCBI Taxonomy" id="210409"/>
    <lineage>
        <taxon>Eukaryota</taxon>
        <taxon>Metazoa</taxon>
        <taxon>Ecdysozoa</taxon>
        <taxon>Arthropoda</taxon>
        <taxon>Crustacea</taxon>
        <taxon>Multicrustacea</taxon>
        <taxon>Malacostraca</taxon>
        <taxon>Eumalacostraca</taxon>
        <taxon>Eucarida</taxon>
        <taxon>Decapoda</taxon>
        <taxon>Pleocyemata</taxon>
        <taxon>Brachyura</taxon>
        <taxon>Eubrachyura</taxon>
        <taxon>Portunoidea</taxon>
        <taxon>Portunidae</taxon>
        <taxon>Portuninae</taxon>
        <taxon>Portunus</taxon>
    </lineage>
</organism>
<protein>
    <submittedName>
        <fullName evidence="2">Uncharacterized protein</fullName>
    </submittedName>
</protein>
<comment type="caution">
    <text evidence="2">The sequence shown here is derived from an EMBL/GenBank/DDBJ whole genome shotgun (WGS) entry which is preliminary data.</text>
</comment>
<proteinExistence type="predicted"/>
<keyword evidence="3" id="KW-1185">Reference proteome</keyword>
<dbReference type="AlphaFoldDB" id="A0A5B7I385"/>
<feature type="compositionally biased region" description="Basic and acidic residues" evidence="1">
    <location>
        <begin position="85"/>
        <end position="97"/>
    </location>
</feature>
<evidence type="ECO:0000313" key="2">
    <source>
        <dbReference type="EMBL" id="MPC79000.1"/>
    </source>
</evidence>
<evidence type="ECO:0000313" key="3">
    <source>
        <dbReference type="Proteomes" id="UP000324222"/>
    </source>
</evidence>
<gene>
    <name evidence="2" type="ORF">E2C01_073511</name>
</gene>
<feature type="region of interest" description="Disordered" evidence="1">
    <location>
        <begin position="59"/>
        <end position="97"/>
    </location>
</feature>
<feature type="region of interest" description="Disordered" evidence="1">
    <location>
        <begin position="1"/>
        <end position="22"/>
    </location>
</feature>
<accession>A0A5B7I385</accession>
<sequence>MSAAAPTQEITSTEASLQTAGREGILHKKTLSLASRVCPRGQVSPGPCRSSGLVYPVGVLSTGGHVVGGDGRRTREQEEEEEEEETRKEKGKEKRLT</sequence>
<evidence type="ECO:0000256" key="1">
    <source>
        <dbReference type="SAM" id="MobiDB-lite"/>
    </source>
</evidence>
<feature type="compositionally biased region" description="Polar residues" evidence="1">
    <location>
        <begin position="8"/>
        <end position="19"/>
    </location>
</feature>
<dbReference type="EMBL" id="VSRR010049968">
    <property type="protein sequence ID" value="MPC79000.1"/>
    <property type="molecule type" value="Genomic_DNA"/>
</dbReference>
<dbReference type="Proteomes" id="UP000324222">
    <property type="component" value="Unassembled WGS sequence"/>
</dbReference>